<keyword evidence="4 6" id="KW-1133">Transmembrane helix</keyword>
<dbReference type="InterPro" id="IPR002293">
    <property type="entry name" value="AA/rel_permease1"/>
</dbReference>
<feature type="transmembrane region" description="Helical" evidence="6">
    <location>
        <begin position="308"/>
        <end position="333"/>
    </location>
</feature>
<feature type="transmembrane region" description="Helical" evidence="6">
    <location>
        <begin position="141"/>
        <end position="162"/>
    </location>
</feature>
<dbReference type="GO" id="GO:0022857">
    <property type="term" value="F:transmembrane transporter activity"/>
    <property type="evidence" value="ECO:0007669"/>
    <property type="project" value="InterPro"/>
</dbReference>
<keyword evidence="3 6" id="KW-0812">Transmembrane</keyword>
<dbReference type="Proteomes" id="UP000256727">
    <property type="component" value="Unassembled WGS sequence"/>
</dbReference>
<comment type="subcellular location">
    <subcellularLocation>
        <location evidence="1">Cell membrane</location>
        <topology evidence="1">Multi-pass membrane protein</topology>
    </subcellularLocation>
</comment>
<evidence type="ECO:0000256" key="3">
    <source>
        <dbReference type="ARBA" id="ARBA00022692"/>
    </source>
</evidence>
<feature type="transmembrane region" description="Helical" evidence="6">
    <location>
        <begin position="174"/>
        <end position="195"/>
    </location>
</feature>
<evidence type="ECO:0000256" key="6">
    <source>
        <dbReference type="SAM" id="Phobius"/>
    </source>
</evidence>
<dbReference type="PANTHER" id="PTHR42770:SF11">
    <property type="entry name" value="INNER MEMBRANE TRANSPORT PROTEIN YBAT"/>
    <property type="match status" value="1"/>
</dbReference>
<sequence length="504" mass="53831">MSTTAPDVPSAPPEEGEGELKRVLGPKLLLLFIVGDVLGAGIYAVTGEMAGMVGGILWLPFLLAFAVATMTAFSYLELVTHYPQAAGAALYTHKAFGIHFVTFLVAFAVVCSGITSASTSANVLAQNFFGGLEVNGWMGEASPGAVMGVALGFMVLLALINLRGVGESIKFNVVLTLVEMTALCIVIGVGFFAMAQGGSDLSQIFVFQDNNDKGLFLAVTAATSIAFFAMVGFEDSVNMVEETKDPVRIFPRTMLTGLGIAVLFYMLVAISAVAVLSPTELATIGEAEGEALLEVVKQGSPGFPVDRIFPFLAVFAVANTALINMLMASRLVYGMAKQNVLPRPLGKVLRVRRTPWVAIIFTTVLALFLIWYVTSDPESNIVTNLSSTTALLLLCVFTVVNVACIVLRRRRGADPESGSYSKRAFNSPTVLPYLAGLFSLFLAGPWVERDPIVYQIAGGLMVLGIVLWVLTYFLNRASNRKRGAPVGDVLIGRDEDLPPRPPGR</sequence>
<dbReference type="RefSeq" id="WP_115933033.1">
    <property type="nucleotide sequence ID" value="NZ_QREH01000001.1"/>
</dbReference>
<dbReference type="OrthoDB" id="4568421at2"/>
<dbReference type="PIRSF" id="PIRSF006060">
    <property type="entry name" value="AA_transporter"/>
    <property type="match status" value="1"/>
</dbReference>
<feature type="transmembrane region" description="Helical" evidence="6">
    <location>
        <begin position="28"/>
        <end position="45"/>
    </location>
</feature>
<dbReference type="EMBL" id="QREH01000001">
    <property type="protein sequence ID" value="REE05212.1"/>
    <property type="molecule type" value="Genomic_DNA"/>
</dbReference>
<accession>A0A3D9LGD0</accession>
<keyword evidence="8" id="KW-1185">Reference proteome</keyword>
<reference evidence="7 8" key="1">
    <citation type="submission" date="2018-07" db="EMBL/GenBank/DDBJ databases">
        <title>Sequencing the genomes of 1000 actinobacteria strains.</title>
        <authorList>
            <person name="Klenk H.-P."/>
        </authorList>
    </citation>
    <scope>NUCLEOTIDE SEQUENCE [LARGE SCALE GENOMIC DNA]</scope>
    <source>
        <strain evidence="7 8">DSM 14442</strain>
    </source>
</reference>
<evidence type="ECO:0000313" key="8">
    <source>
        <dbReference type="Proteomes" id="UP000256727"/>
    </source>
</evidence>
<dbReference type="AlphaFoldDB" id="A0A3D9LGD0"/>
<dbReference type="InterPro" id="IPR050367">
    <property type="entry name" value="APC_superfamily"/>
</dbReference>
<dbReference type="PANTHER" id="PTHR42770">
    <property type="entry name" value="AMINO ACID TRANSPORTER-RELATED"/>
    <property type="match status" value="1"/>
</dbReference>
<gene>
    <name evidence="7" type="ORF">C8E99_3083</name>
</gene>
<keyword evidence="5 6" id="KW-0472">Membrane</keyword>
<protein>
    <submittedName>
        <fullName evidence="7">Amino acid/polyamine/organocation transporter (APC superfamily)</fullName>
    </submittedName>
</protein>
<evidence type="ECO:0000256" key="1">
    <source>
        <dbReference type="ARBA" id="ARBA00004651"/>
    </source>
</evidence>
<name>A0A3D9LGD0_9MICC</name>
<feature type="transmembrane region" description="Helical" evidence="6">
    <location>
        <begin position="385"/>
        <end position="407"/>
    </location>
</feature>
<dbReference type="GO" id="GO:0005886">
    <property type="term" value="C:plasma membrane"/>
    <property type="evidence" value="ECO:0007669"/>
    <property type="project" value="UniProtKB-SubCell"/>
</dbReference>
<dbReference type="Pfam" id="PF13520">
    <property type="entry name" value="AA_permease_2"/>
    <property type="match status" value="1"/>
</dbReference>
<feature type="transmembrane region" description="Helical" evidence="6">
    <location>
        <begin position="254"/>
        <end position="276"/>
    </location>
</feature>
<evidence type="ECO:0000256" key="5">
    <source>
        <dbReference type="ARBA" id="ARBA00023136"/>
    </source>
</evidence>
<feature type="transmembrane region" description="Helical" evidence="6">
    <location>
        <begin position="452"/>
        <end position="474"/>
    </location>
</feature>
<evidence type="ECO:0000256" key="2">
    <source>
        <dbReference type="ARBA" id="ARBA00022475"/>
    </source>
</evidence>
<feature type="transmembrane region" description="Helical" evidence="6">
    <location>
        <begin position="354"/>
        <end position="373"/>
    </location>
</feature>
<dbReference type="Gene3D" id="1.20.1740.10">
    <property type="entry name" value="Amino acid/polyamine transporter I"/>
    <property type="match status" value="1"/>
</dbReference>
<evidence type="ECO:0000313" key="7">
    <source>
        <dbReference type="EMBL" id="REE05212.1"/>
    </source>
</evidence>
<evidence type="ECO:0000256" key="4">
    <source>
        <dbReference type="ARBA" id="ARBA00022989"/>
    </source>
</evidence>
<organism evidence="7 8">
    <name type="scientific">Citricoccus muralis</name>
    <dbReference type="NCBI Taxonomy" id="169134"/>
    <lineage>
        <taxon>Bacteria</taxon>
        <taxon>Bacillati</taxon>
        <taxon>Actinomycetota</taxon>
        <taxon>Actinomycetes</taxon>
        <taxon>Micrococcales</taxon>
        <taxon>Micrococcaceae</taxon>
        <taxon>Citricoccus</taxon>
    </lineage>
</organism>
<comment type="caution">
    <text evidence="7">The sequence shown here is derived from an EMBL/GenBank/DDBJ whole genome shotgun (WGS) entry which is preliminary data.</text>
</comment>
<feature type="transmembrane region" description="Helical" evidence="6">
    <location>
        <begin position="57"/>
        <end position="76"/>
    </location>
</feature>
<keyword evidence="2" id="KW-1003">Cell membrane</keyword>
<feature type="transmembrane region" description="Helical" evidence="6">
    <location>
        <begin position="96"/>
        <end position="121"/>
    </location>
</feature>
<feature type="transmembrane region" description="Helical" evidence="6">
    <location>
        <begin position="428"/>
        <end position="446"/>
    </location>
</feature>
<proteinExistence type="predicted"/>
<feature type="transmembrane region" description="Helical" evidence="6">
    <location>
        <begin position="215"/>
        <end position="233"/>
    </location>
</feature>